<evidence type="ECO:0000256" key="3">
    <source>
        <dbReference type="ARBA" id="ARBA00023125"/>
    </source>
</evidence>
<dbReference type="PROSITE" id="PS50048">
    <property type="entry name" value="ZN2_CY6_FUNGAL_2"/>
    <property type="match status" value="1"/>
</dbReference>
<keyword evidence="4" id="KW-0804">Transcription</keyword>
<evidence type="ECO:0000256" key="1">
    <source>
        <dbReference type="ARBA" id="ARBA00022723"/>
    </source>
</evidence>
<evidence type="ECO:0000256" key="5">
    <source>
        <dbReference type="ARBA" id="ARBA00023242"/>
    </source>
</evidence>
<proteinExistence type="predicted"/>
<keyword evidence="5" id="KW-0539">Nucleus</keyword>
<dbReference type="PANTHER" id="PTHR31668">
    <property type="entry name" value="GLUCOSE TRANSPORT TRANSCRIPTION REGULATOR RGT1-RELATED-RELATED"/>
    <property type="match status" value="1"/>
</dbReference>
<evidence type="ECO:0000313" key="8">
    <source>
        <dbReference type="Proteomes" id="UP001610335"/>
    </source>
</evidence>
<feature type="domain" description="Zn(2)-C6 fungal-type" evidence="6">
    <location>
        <begin position="3"/>
        <end position="32"/>
    </location>
</feature>
<reference evidence="7 8" key="1">
    <citation type="submission" date="2024-07" db="EMBL/GenBank/DDBJ databases">
        <title>Section-level genome sequencing and comparative genomics of Aspergillus sections Usti and Cavernicolus.</title>
        <authorList>
            <consortium name="Lawrence Berkeley National Laboratory"/>
            <person name="Nybo J.L."/>
            <person name="Vesth T.C."/>
            <person name="Theobald S."/>
            <person name="Frisvad J.C."/>
            <person name="Larsen T.O."/>
            <person name="Kjaerboelling I."/>
            <person name="Rothschild-Mancinelli K."/>
            <person name="Lyhne E.K."/>
            <person name="Kogle M.E."/>
            <person name="Barry K."/>
            <person name="Clum A."/>
            <person name="Na H."/>
            <person name="Ledsgaard L."/>
            <person name="Lin J."/>
            <person name="Lipzen A."/>
            <person name="Kuo A."/>
            <person name="Riley R."/>
            <person name="Mondo S."/>
            <person name="LaButti K."/>
            <person name="Haridas S."/>
            <person name="Pangalinan J."/>
            <person name="Salamov A.A."/>
            <person name="Simmons B.A."/>
            <person name="Magnuson J.K."/>
            <person name="Chen J."/>
            <person name="Drula E."/>
            <person name="Henrissat B."/>
            <person name="Wiebenga A."/>
            <person name="Lubbers R.J."/>
            <person name="Gomes A.C."/>
            <person name="Makela M.R."/>
            <person name="Stajich J."/>
            <person name="Grigoriev I.V."/>
            <person name="Mortensen U.H."/>
            <person name="De vries R.P."/>
            <person name="Baker S.E."/>
            <person name="Andersen M.R."/>
        </authorList>
    </citation>
    <scope>NUCLEOTIDE SEQUENCE [LARGE SCALE GENOMIC DNA]</scope>
    <source>
        <strain evidence="7 8">CBS 600.67</strain>
    </source>
</reference>
<dbReference type="Pfam" id="PF04082">
    <property type="entry name" value="Fungal_trans"/>
    <property type="match status" value="1"/>
</dbReference>
<accession>A0ABR4I9C1</accession>
<keyword evidence="3" id="KW-0238">DNA-binding</keyword>
<name>A0ABR4I9C1_9EURO</name>
<dbReference type="CDD" id="cd12148">
    <property type="entry name" value="fungal_TF_MHR"/>
    <property type="match status" value="1"/>
</dbReference>
<dbReference type="Pfam" id="PF00172">
    <property type="entry name" value="Zn_clus"/>
    <property type="match status" value="1"/>
</dbReference>
<evidence type="ECO:0000256" key="4">
    <source>
        <dbReference type="ARBA" id="ARBA00023163"/>
    </source>
</evidence>
<organism evidence="7 8">
    <name type="scientific">Aspergillus cavernicola</name>
    <dbReference type="NCBI Taxonomy" id="176166"/>
    <lineage>
        <taxon>Eukaryota</taxon>
        <taxon>Fungi</taxon>
        <taxon>Dikarya</taxon>
        <taxon>Ascomycota</taxon>
        <taxon>Pezizomycotina</taxon>
        <taxon>Eurotiomycetes</taxon>
        <taxon>Eurotiomycetidae</taxon>
        <taxon>Eurotiales</taxon>
        <taxon>Aspergillaceae</taxon>
        <taxon>Aspergillus</taxon>
        <taxon>Aspergillus subgen. Nidulantes</taxon>
    </lineage>
</organism>
<evidence type="ECO:0000313" key="7">
    <source>
        <dbReference type="EMBL" id="KAL2823542.1"/>
    </source>
</evidence>
<dbReference type="EMBL" id="JBFXLS010000051">
    <property type="protein sequence ID" value="KAL2823542.1"/>
    <property type="molecule type" value="Genomic_DNA"/>
</dbReference>
<dbReference type="InterPro" id="IPR007219">
    <property type="entry name" value="XnlR_reg_dom"/>
</dbReference>
<dbReference type="Gene3D" id="4.10.240.10">
    <property type="entry name" value="Zn(2)-C6 fungal-type DNA-binding domain"/>
    <property type="match status" value="1"/>
</dbReference>
<keyword evidence="1" id="KW-0479">Metal-binding</keyword>
<protein>
    <submittedName>
        <fullName evidence="7">Fungal-specific transcription factor domain-containing protein</fullName>
    </submittedName>
</protein>
<evidence type="ECO:0000259" key="6">
    <source>
        <dbReference type="PROSITE" id="PS50048"/>
    </source>
</evidence>
<keyword evidence="8" id="KW-1185">Reference proteome</keyword>
<sequence length="470" mass="52230">MKSCDACRRRKVKCDKSQPCSKCKTSLLKCTYEYITRPKGPQGPNACVLSALHAADEERALSEETASRNYNAAHTLEVAGGPSVDRAEPLNARHPPSGDVASGFEARRLSSELLLAHINVWAKHLFPVMPILSVNSLLPDCADPELLSPKRYALLVALCAATHIQLRLDRSPVTSGAGTNPDPSPNNLIHRHLLVTGEYLLSEALKARGSFDPIEQCCIEDVLTSFFLFESYANFNRQSHAWFYLSQAIAFAISLHMHDELSYTQLDPAEASRRRRLFWLLFVTETGFSLQQRKPVTLRSSIKKPETFSSDNSLLIYGFQNIISVFERLPAEFYNWFAGHRDHISLQAAAAFPALYQAIACPVPLLEEVSETQRADILITQQWLVGLLWIFAVKLNPQRRPNIQENHFPIDLSITVGISVLGIAHSSQQSSIDANGIGMEQKLFDVGCYAAVSQYCEPEGSSVGDYACTF</sequence>
<dbReference type="Proteomes" id="UP001610335">
    <property type="component" value="Unassembled WGS sequence"/>
</dbReference>
<comment type="caution">
    <text evidence="7">The sequence shown here is derived from an EMBL/GenBank/DDBJ whole genome shotgun (WGS) entry which is preliminary data.</text>
</comment>
<dbReference type="SMART" id="SM00906">
    <property type="entry name" value="Fungal_trans"/>
    <property type="match status" value="1"/>
</dbReference>
<dbReference type="InterPro" id="IPR036864">
    <property type="entry name" value="Zn2-C6_fun-type_DNA-bd_sf"/>
</dbReference>
<dbReference type="InterPro" id="IPR001138">
    <property type="entry name" value="Zn2Cys6_DnaBD"/>
</dbReference>
<dbReference type="PANTHER" id="PTHR31668:SF19">
    <property type="entry name" value="ZN(2)-C6 FUNGAL-TYPE DOMAIN-CONTAINING PROTEIN-RELATED"/>
    <property type="match status" value="1"/>
</dbReference>
<dbReference type="SMART" id="SM00066">
    <property type="entry name" value="GAL4"/>
    <property type="match status" value="1"/>
</dbReference>
<keyword evidence="2" id="KW-0805">Transcription regulation</keyword>
<gene>
    <name evidence="7" type="ORF">BDW59DRAFT_163120</name>
</gene>
<dbReference type="SUPFAM" id="SSF57701">
    <property type="entry name" value="Zn2/Cys6 DNA-binding domain"/>
    <property type="match status" value="1"/>
</dbReference>
<dbReference type="PROSITE" id="PS00463">
    <property type="entry name" value="ZN2_CY6_FUNGAL_1"/>
    <property type="match status" value="1"/>
</dbReference>
<dbReference type="CDD" id="cd00067">
    <property type="entry name" value="GAL4"/>
    <property type="match status" value="1"/>
</dbReference>
<dbReference type="InterPro" id="IPR050797">
    <property type="entry name" value="Carb_Metab_Trans_Reg"/>
</dbReference>
<evidence type="ECO:0000256" key="2">
    <source>
        <dbReference type="ARBA" id="ARBA00023015"/>
    </source>
</evidence>